<feature type="domain" description="Carboxymuconolactone decarboxylase-like" evidence="7">
    <location>
        <begin position="98"/>
        <end position="170"/>
    </location>
</feature>
<keyword evidence="4 6" id="KW-1015">Disulfide bond</keyword>
<name>A0A4U5K0F1_9GAMM</name>
<organism evidence="8 9">
    <name type="scientific">Luteimonas gilva</name>
    <dbReference type="NCBI Taxonomy" id="2572684"/>
    <lineage>
        <taxon>Bacteria</taxon>
        <taxon>Pseudomonadati</taxon>
        <taxon>Pseudomonadota</taxon>
        <taxon>Gammaproteobacteria</taxon>
        <taxon>Lysobacterales</taxon>
        <taxon>Lysobacteraceae</taxon>
        <taxon>Luteimonas</taxon>
    </lineage>
</organism>
<dbReference type="RefSeq" id="WP_137266260.1">
    <property type="nucleotide sequence ID" value="NZ_SZUA01000001.1"/>
</dbReference>
<evidence type="ECO:0000313" key="8">
    <source>
        <dbReference type="EMBL" id="TKR34057.1"/>
    </source>
</evidence>
<comment type="caution">
    <text evidence="8">The sequence shown here is derived from an EMBL/GenBank/DDBJ whole genome shotgun (WGS) entry which is preliminary data.</text>
</comment>
<evidence type="ECO:0000256" key="1">
    <source>
        <dbReference type="ARBA" id="ARBA00022559"/>
    </source>
</evidence>
<dbReference type="AlphaFoldDB" id="A0A4U5K0F1"/>
<dbReference type="Gene3D" id="1.20.1290.10">
    <property type="entry name" value="AhpD-like"/>
    <property type="match status" value="1"/>
</dbReference>
<dbReference type="Pfam" id="PF02627">
    <property type="entry name" value="CMD"/>
    <property type="match status" value="1"/>
</dbReference>
<feature type="active site" description="Proton donor" evidence="6">
    <location>
        <position position="134"/>
    </location>
</feature>
<dbReference type="InterPro" id="IPR004675">
    <property type="entry name" value="AhpD_core"/>
</dbReference>
<dbReference type="SUPFAM" id="SSF69118">
    <property type="entry name" value="AhpD-like"/>
    <property type="match status" value="1"/>
</dbReference>
<comment type="catalytic activity">
    <reaction evidence="6">
        <text>N(6)-[(R)-dihydrolipoyl]-L-lysyl-[lipoyl-carrier protein] + a hydroperoxide = N(6)-[(R)-lipoyl]-L-lysyl-[lipoyl-carrier protein] + an alcohol + H2O</text>
        <dbReference type="Rhea" id="RHEA:62636"/>
        <dbReference type="Rhea" id="RHEA-COMP:10502"/>
        <dbReference type="Rhea" id="RHEA-COMP:16355"/>
        <dbReference type="ChEBI" id="CHEBI:15377"/>
        <dbReference type="ChEBI" id="CHEBI:30879"/>
        <dbReference type="ChEBI" id="CHEBI:35924"/>
        <dbReference type="ChEBI" id="CHEBI:83099"/>
        <dbReference type="ChEBI" id="CHEBI:83100"/>
        <dbReference type="EC" id="1.11.1.28"/>
    </reaction>
</comment>
<dbReference type="NCBIfam" id="TIGR00777">
    <property type="entry name" value="ahpD"/>
    <property type="match status" value="1"/>
</dbReference>
<evidence type="ECO:0000256" key="6">
    <source>
        <dbReference type="HAMAP-Rule" id="MF_01676"/>
    </source>
</evidence>
<dbReference type="PANTHER" id="PTHR33930:SF7">
    <property type="entry name" value="ALKYL HYDROPEROXIDE REDUCTASE AHPD"/>
    <property type="match status" value="1"/>
</dbReference>
<comment type="similarity">
    <text evidence="6">Belongs to the AhpD family.</text>
</comment>
<dbReference type="EC" id="1.11.1.28" evidence="6"/>
<evidence type="ECO:0000256" key="5">
    <source>
        <dbReference type="ARBA" id="ARBA00023284"/>
    </source>
</evidence>
<dbReference type="InterPro" id="IPR004674">
    <property type="entry name" value="AhpD"/>
</dbReference>
<evidence type="ECO:0000313" key="9">
    <source>
        <dbReference type="Proteomes" id="UP000308707"/>
    </source>
</evidence>
<evidence type="ECO:0000256" key="4">
    <source>
        <dbReference type="ARBA" id="ARBA00023157"/>
    </source>
</evidence>
<dbReference type="GO" id="GO:0015036">
    <property type="term" value="F:disulfide oxidoreductase activity"/>
    <property type="evidence" value="ECO:0007669"/>
    <property type="project" value="TreeGrafter"/>
</dbReference>
<dbReference type="EMBL" id="SZUA01000001">
    <property type="protein sequence ID" value="TKR34057.1"/>
    <property type="molecule type" value="Genomic_DNA"/>
</dbReference>
<reference evidence="8 9" key="1">
    <citation type="submission" date="2019-04" db="EMBL/GenBank/DDBJ databases">
        <title>Reference strain of H23.</title>
        <authorList>
            <person name="Luo X."/>
        </authorList>
    </citation>
    <scope>NUCLEOTIDE SEQUENCE [LARGE SCALE GENOMIC DNA]</scope>
    <source>
        <strain evidence="8 9">H23</strain>
    </source>
</reference>
<keyword evidence="1 6" id="KW-0575">Peroxidase</keyword>
<keyword evidence="5 6" id="KW-0676">Redox-active center</keyword>
<feature type="disulfide bond" description="Interchain (with AhpC); in linked form" evidence="6">
    <location>
        <position position="137"/>
    </location>
</feature>
<dbReference type="PANTHER" id="PTHR33930">
    <property type="entry name" value="ALKYL HYDROPEROXIDE REDUCTASE AHPD"/>
    <property type="match status" value="1"/>
</dbReference>
<evidence type="ECO:0000259" key="7">
    <source>
        <dbReference type="Pfam" id="PF02627"/>
    </source>
</evidence>
<dbReference type="GO" id="GO:0006979">
    <property type="term" value="P:response to oxidative stress"/>
    <property type="evidence" value="ECO:0007669"/>
    <property type="project" value="InterPro"/>
</dbReference>
<accession>A0A4U5K0F1</accession>
<sequence length="177" mass="18745">MSLSDLRNQLPDYAKDLKLNLDSVLSGPGSPGIDAKQIRVVALACAIASRHAPLVRAIETFAAEQLSPEEISGAKAAAAIMAMNNIYYRATHLIHNDEYGQLRAGLRMNVMGNPGVDKVTFELASLAVSAINGCGACLDSHERTLRQHDVSAQGVQSALKIAAVIHAVAVTLEQCAD</sequence>
<feature type="active site" description="Cysteine sulfenic acid (-SOH) intermediate" evidence="6">
    <location>
        <position position="137"/>
    </location>
</feature>
<keyword evidence="3 6" id="KW-0560">Oxidoreductase</keyword>
<dbReference type="OrthoDB" id="9801997at2"/>
<dbReference type="HAMAP" id="MF_01676">
    <property type="entry name" value="AhpD"/>
    <property type="match status" value="1"/>
</dbReference>
<dbReference type="GO" id="GO:0045454">
    <property type="term" value="P:cell redox homeostasis"/>
    <property type="evidence" value="ECO:0007669"/>
    <property type="project" value="TreeGrafter"/>
</dbReference>
<evidence type="ECO:0000256" key="3">
    <source>
        <dbReference type="ARBA" id="ARBA00023002"/>
    </source>
</evidence>
<evidence type="ECO:0000256" key="2">
    <source>
        <dbReference type="ARBA" id="ARBA00022862"/>
    </source>
</evidence>
<dbReference type="NCBIfam" id="TIGR00778">
    <property type="entry name" value="ahpD_dom"/>
    <property type="match status" value="1"/>
</dbReference>
<protein>
    <recommendedName>
        <fullName evidence="6">Alkyl hydroperoxide reductase AhpD</fullName>
        <ecNumber evidence="6">1.11.1.28</ecNumber>
    </recommendedName>
    <alternativeName>
        <fullName evidence="6">Alkylhydroperoxidase AhpD</fullName>
    </alternativeName>
</protein>
<dbReference type="InterPro" id="IPR029032">
    <property type="entry name" value="AhpD-like"/>
</dbReference>
<feature type="disulfide bond" evidence="6">
    <location>
        <begin position="134"/>
        <end position="137"/>
    </location>
</feature>
<proteinExistence type="inferred from homology"/>
<keyword evidence="9" id="KW-1185">Reference proteome</keyword>
<dbReference type="InterPro" id="IPR003779">
    <property type="entry name" value="CMD-like"/>
</dbReference>
<dbReference type="Proteomes" id="UP000308707">
    <property type="component" value="Unassembled WGS sequence"/>
</dbReference>
<keyword evidence="2 6" id="KW-0049">Antioxidant</keyword>
<comment type="function">
    <text evidence="6">Antioxidant protein with alkyl hydroperoxidase activity. Required for the reduction of the AhpC active site cysteine residues and for the regeneration of the AhpC enzyme activity.</text>
</comment>
<dbReference type="GO" id="GO:0051920">
    <property type="term" value="F:peroxiredoxin activity"/>
    <property type="evidence" value="ECO:0007669"/>
    <property type="project" value="InterPro"/>
</dbReference>
<dbReference type="GO" id="GO:0032843">
    <property type="term" value="F:hydroperoxide reductase activity"/>
    <property type="evidence" value="ECO:0007669"/>
    <property type="project" value="InterPro"/>
</dbReference>
<gene>
    <name evidence="6" type="primary">ahpD</name>
    <name evidence="8" type="ORF">FCE95_07250</name>
</gene>